<keyword evidence="2" id="KW-0223">Dioxygenase</keyword>
<dbReference type="RefSeq" id="WP_119587256.1">
    <property type="nucleotide sequence ID" value="NZ_CAWODQ010000025.1"/>
</dbReference>
<evidence type="ECO:0000313" key="3">
    <source>
        <dbReference type="Proteomes" id="UP000286576"/>
    </source>
</evidence>
<sequence length="197" mass="21576">MAQQIDLFSDTPAPAPMPVAGLRVVPDAIDAEMEQALAARIDAAPLEPFRFGQWTGKRLTANYGSAYDYARGKMTPAPPLPDWLVSLRDRLAPAFGLSPTVLQQALLIRYDPGAGIGWHRDRPQYGEVIGLSLGAPAVLRLRQRQAGGGFVRHAVPLEPRAAYMLSGAVREAWEHSIAPIADTRRSITFRTLREPLE</sequence>
<dbReference type="InterPro" id="IPR032857">
    <property type="entry name" value="ALKBH4"/>
</dbReference>
<accession>A0A418NQQ1</accession>
<protein>
    <submittedName>
        <fullName evidence="2">Alpha-ketoglutarate-dependent dioxygenase AlkB</fullName>
    </submittedName>
</protein>
<dbReference type="GO" id="GO:0032451">
    <property type="term" value="F:demethylase activity"/>
    <property type="evidence" value="ECO:0007669"/>
    <property type="project" value="TreeGrafter"/>
</dbReference>
<dbReference type="OrthoDB" id="278699at2"/>
<dbReference type="AlphaFoldDB" id="A0A418NQQ1"/>
<dbReference type="Gene3D" id="2.60.120.590">
    <property type="entry name" value="Alpha-ketoglutarate-dependent dioxygenase AlkB-like"/>
    <property type="match status" value="1"/>
</dbReference>
<reference evidence="2 3" key="1">
    <citation type="submission" date="2018-08" db="EMBL/GenBank/DDBJ databases">
        <title>Erythrobacter zhengii sp.nov., a bacterium isolated from deep-sea sediment.</title>
        <authorList>
            <person name="Fang C."/>
            <person name="Wu Y.-H."/>
            <person name="Sun C."/>
            <person name="Wang H."/>
            <person name="Cheng H."/>
            <person name="Meng F.-X."/>
            <person name="Wang C.-S."/>
            <person name="Xu X.-W."/>
        </authorList>
    </citation>
    <scope>NUCLEOTIDE SEQUENCE [LARGE SCALE GENOMIC DNA]</scope>
    <source>
        <strain evidence="2 3">V18</strain>
    </source>
</reference>
<evidence type="ECO:0000313" key="2">
    <source>
        <dbReference type="EMBL" id="RIV85028.1"/>
    </source>
</evidence>
<dbReference type="GO" id="GO:0051213">
    <property type="term" value="F:dioxygenase activity"/>
    <property type="evidence" value="ECO:0007669"/>
    <property type="project" value="UniProtKB-KW"/>
</dbReference>
<dbReference type="EMBL" id="QXFL01000005">
    <property type="protein sequence ID" value="RIV85028.1"/>
    <property type="molecule type" value="Genomic_DNA"/>
</dbReference>
<proteinExistence type="predicted"/>
<organism evidence="2 3">
    <name type="scientific">Aurantiacibacter zhengii</name>
    <dbReference type="NCBI Taxonomy" id="2307003"/>
    <lineage>
        <taxon>Bacteria</taxon>
        <taxon>Pseudomonadati</taxon>
        <taxon>Pseudomonadota</taxon>
        <taxon>Alphaproteobacteria</taxon>
        <taxon>Sphingomonadales</taxon>
        <taxon>Erythrobacteraceae</taxon>
        <taxon>Aurantiacibacter</taxon>
    </lineage>
</organism>
<gene>
    <name evidence="2" type="ORF">D2V07_12055</name>
</gene>
<dbReference type="InterPro" id="IPR005123">
    <property type="entry name" value="Oxoglu/Fe-dep_dioxygenase_dom"/>
</dbReference>
<dbReference type="InterPro" id="IPR037151">
    <property type="entry name" value="AlkB-like_sf"/>
</dbReference>
<feature type="domain" description="Fe2OG dioxygenase" evidence="1">
    <location>
        <begin position="101"/>
        <end position="193"/>
    </location>
</feature>
<keyword evidence="2" id="KW-0560">Oxidoreductase</keyword>
<comment type="caution">
    <text evidence="2">The sequence shown here is derived from an EMBL/GenBank/DDBJ whole genome shotgun (WGS) entry which is preliminary data.</text>
</comment>
<dbReference type="PANTHER" id="PTHR12463:SF1">
    <property type="entry name" value="2-OXOGLUTARATE AND FE-DEPENDENT OXYGENASE FAMILY PROTEIN"/>
    <property type="match status" value="1"/>
</dbReference>
<dbReference type="Proteomes" id="UP000286576">
    <property type="component" value="Unassembled WGS sequence"/>
</dbReference>
<dbReference type="PROSITE" id="PS51471">
    <property type="entry name" value="FE2OG_OXY"/>
    <property type="match status" value="1"/>
</dbReference>
<evidence type="ECO:0000259" key="1">
    <source>
        <dbReference type="PROSITE" id="PS51471"/>
    </source>
</evidence>
<name>A0A418NQQ1_9SPHN</name>
<dbReference type="SUPFAM" id="SSF51197">
    <property type="entry name" value="Clavaminate synthase-like"/>
    <property type="match status" value="1"/>
</dbReference>
<keyword evidence="3" id="KW-1185">Reference proteome</keyword>
<dbReference type="InterPro" id="IPR027450">
    <property type="entry name" value="AlkB-like"/>
</dbReference>
<dbReference type="PANTHER" id="PTHR12463">
    <property type="entry name" value="OXYGENASE-RELATED"/>
    <property type="match status" value="1"/>
</dbReference>
<dbReference type="Pfam" id="PF13532">
    <property type="entry name" value="2OG-FeII_Oxy_2"/>
    <property type="match status" value="1"/>
</dbReference>
<dbReference type="GO" id="GO:0070988">
    <property type="term" value="P:demethylation"/>
    <property type="evidence" value="ECO:0007669"/>
    <property type="project" value="InterPro"/>
</dbReference>